<proteinExistence type="predicted"/>
<organism evidence="2 3">
    <name type="scientific">Stylosanthes scabra</name>
    <dbReference type="NCBI Taxonomy" id="79078"/>
    <lineage>
        <taxon>Eukaryota</taxon>
        <taxon>Viridiplantae</taxon>
        <taxon>Streptophyta</taxon>
        <taxon>Embryophyta</taxon>
        <taxon>Tracheophyta</taxon>
        <taxon>Spermatophyta</taxon>
        <taxon>Magnoliopsida</taxon>
        <taxon>eudicotyledons</taxon>
        <taxon>Gunneridae</taxon>
        <taxon>Pentapetalae</taxon>
        <taxon>rosids</taxon>
        <taxon>fabids</taxon>
        <taxon>Fabales</taxon>
        <taxon>Fabaceae</taxon>
        <taxon>Papilionoideae</taxon>
        <taxon>50 kb inversion clade</taxon>
        <taxon>dalbergioids sensu lato</taxon>
        <taxon>Dalbergieae</taxon>
        <taxon>Pterocarpus clade</taxon>
        <taxon>Stylosanthes</taxon>
    </lineage>
</organism>
<evidence type="ECO:0000256" key="1">
    <source>
        <dbReference type="SAM" id="MobiDB-lite"/>
    </source>
</evidence>
<protein>
    <submittedName>
        <fullName evidence="2">Uncharacterized protein</fullName>
    </submittedName>
</protein>
<sequence length="100" mass="11583">AGELTLRVHDEQVIFNVFKAMQHPNEAENCMRIDIIDSLIQDVIEDKNSSNIEELFKAELEEEEEEEVHEPIPTKPEKIIEEKPSKLELKPSSHTEICFP</sequence>
<accession>A0ABU6R221</accession>
<gene>
    <name evidence="2" type="ORF">PIB30_108493</name>
</gene>
<keyword evidence="3" id="KW-1185">Reference proteome</keyword>
<feature type="non-terminal residue" evidence="2">
    <location>
        <position position="1"/>
    </location>
</feature>
<feature type="region of interest" description="Disordered" evidence="1">
    <location>
        <begin position="59"/>
        <end position="100"/>
    </location>
</feature>
<dbReference type="Proteomes" id="UP001341840">
    <property type="component" value="Unassembled WGS sequence"/>
</dbReference>
<evidence type="ECO:0000313" key="2">
    <source>
        <dbReference type="EMBL" id="MED6117274.1"/>
    </source>
</evidence>
<comment type="caution">
    <text evidence="2">The sequence shown here is derived from an EMBL/GenBank/DDBJ whole genome shotgun (WGS) entry which is preliminary data.</text>
</comment>
<name>A0ABU6R221_9FABA</name>
<dbReference type="EMBL" id="JASCZI010005080">
    <property type="protein sequence ID" value="MED6117274.1"/>
    <property type="molecule type" value="Genomic_DNA"/>
</dbReference>
<reference evidence="2 3" key="1">
    <citation type="journal article" date="2023" name="Plants (Basel)">
        <title>Bridging the Gap: Combining Genomics and Transcriptomics Approaches to Understand Stylosanthes scabra, an Orphan Legume from the Brazilian Caatinga.</title>
        <authorList>
            <person name="Ferreira-Neto J.R.C."/>
            <person name="da Silva M.D."/>
            <person name="Binneck E."/>
            <person name="de Melo N.F."/>
            <person name="da Silva R.H."/>
            <person name="de Melo A.L.T.M."/>
            <person name="Pandolfi V."/>
            <person name="Bustamante F.O."/>
            <person name="Brasileiro-Vidal A.C."/>
            <person name="Benko-Iseppon A.M."/>
        </authorList>
    </citation>
    <scope>NUCLEOTIDE SEQUENCE [LARGE SCALE GENOMIC DNA]</scope>
    <source>
        <tissue evidence="2">Leaves</tissue>
    </source>
</reference>
<feature type="compositionally biased region" description="Basic and acidic residues" evidence="1">
    <location>
        <begin position="69"/>
        <end position="93"/>
    </location>
</feature>
<evidence type="ECO:0000313" key="3">
    <source>
        <dbReference type="Proteomes" id="UP001341840"/>
    </source>
</evidence>